<dbReference type="KEGG" id="xyk:GT347_18335"/>
<proteinExistence type="predicted"/>
<reference evidence="2 3" key="1">
    <citation type="submission" date="2020-01" db="EMBL/GenBank/DDBJ databases">
        <title>Genome sequencing of strain KACC 21265.</title>
        <authorList>
            <person name="Heo J."/>
            <person name="Kim S.-J."/>
            <person name="Kim J.-S."/>
            <person name="Hong S.-B."/>
            <person name="Kwon S.-W."/>
        </authorList>
    </citation>
    <scope>NUCLEOTIDE SEQUENCE [LARGE SCALE GENOMIC DNA]</scope>
    <source>
        <strain evidence="2 3">KACC 21265</strain>
    </source>
</reference>
<keyword evidence="3" id="KW-1185">Reference proteome</keyword>
<dbReference type="EMBL" id="CP047650">
    <property type="protein sequence ID" value="QHI99764.1"/>
    <property type="molecule type" value="Genomic_DNA"/>
</dbReference>
<evidence type="ECO:0000256" key="1">
    <source>
        <dbReference type="SAM" id="MobiDB-lite"/>
    </source>
</evidence>
<evidence type="ECO:0000313" key="2">
    <source>
        <dbReference type="EMBL" id="QHI99764.1"/>
    </source>
</evidence>
<sequence length="665" mass="71844">MKDTSGGVTEAGLVFELLEEAVRDGHLARYTRGRGFDVHAILCQLQHRTPGLPLAAVTDTLSGQTPAGLAALLQARQWLRPRPSAEQLRASLDALGRRLPLLACVPRHRLAAWVNQYDPAHYCTTAMVVEFVERQAMNAQALDEALDRLSASGHLALFANISACGLRLSHLRNELALAGIGVRSDALQSLLRKRPIARLLADADLAPADYCSGPAALQQSLYWLTHEMGLTPGDDMPPWDRFLAQFQRLFCKRRRGRPAQNFHGGGAMSLYMELELTLAPRSGTTAARAGQEDRDAASAQPGAGTPPPQPSPPPGRWNDYDRDPEFLLSPSQQVLQGGLFALACAIGNALQDPPQVDPLGGVADRPAALETALDWFVHAPGEYFGPRSTPDGQPWTLLQLPARHWRAAAPCLLDDLDMAVVQRGEGQFVALRRSWRGLWLLLASHPLPMALPKPRELALADGRFTAALPAAACHGALGRQVSYQAIAGFAAACDAIADLDGGEPPLDDFAAWLDGPLGPVTALPHATLDALRGQYHRFIAPTQVAAYLLERRRQMWLQGLPLPPLLPQDEGASLLAALDARTSELHGGNPLLLGLPGTPHLLLVRRAEGMLLCHEDPTLVALQERLRRIAATLAAEQPVLWCWLQPPVGPQPAGELAATQEQQGD</sequence>
<name>A0A857J6Z3_9BURK</name>
<gene>
    <name evidence="2" type="ORF">GT347_18335</name>
</gene>
<evidence type="ECO:0000313" key="3">
    <source>
        <dbReference type="Proteomes" id="UP000464787"/>
    </source>
</evidence>
<protein>
    <submittedName>
        <fullName evidence="2">Uncharacterized protein</fullName>
    </submittedName>
</protein>
<accession>A0A857J6Z3</accession>
<dbReference type="Proteomes" id="UP000464787">
    <property type="component" value="Chromosome"/>
</dbReference>
<dbReference type="RefSeq" id="WP_160553575.1">
    <property type="nucleotide sequence ID" value="NZ_CP047650.1"/>
</dbReference>
<feature type="region of interest" description="Disordered" evidence="1">
    <location>
        <begin position="282"/>
        <end position="323"/>
    </location>
</feature>
<feature type="compositionally biased region" description="Pro residues" evidence="1">
    <location>
        <begin position="304"/>
        <end position="315"/>
    </location>
</feature>
<organism evidence="2 3">
    <name type="scientific">Xylophilus rhododendri</name>
    <dbReference type="NCBI Taxonomy" id="2697032"/>
    <lineage>
        <taxon>Bacteria</taxon>
        <taxon>Pseudomonadati</taxon>
        <taxon>Pseudomonadota</taxon>
        <taxon>Betaproteobacteria</taxon>
        <taxon>Burkholderiales</taxon>
        <taxon>Xylophilus</taxon>
    </lineage>
</organism>
<dbReference type="AlphaFoldDB" id="A0A857J6Z3"/>